<keyword evidence="4 5" id="KW-0804">Transcription</keyword>
<dbReference type="Gene3D" id="3.30.450.40">
    <property type="match status" value="1"/>
</dbReference>
<evidence type="ECO:0000256" key="2">
    <source>
        <dbReference type="ARBA" id="ARBA00023015"/>
    </source>
</evidence>
<reference evidence="7 11" key="2">
    <citation type="journal article" date="2017" name="Sci. Rep.">
        <title>Isolation and genomic characterization of a Dehalococcoides strain suggests genomic rearrangement during culture.</title>
        <authorList>
            <person name="Yohda M."/>
            <person name="Ikegami K."/>
            <person name="Aita Y."/>
            <person name="Kitajima M."/>
            <person name="Takechi A."/>
            <person name="Iwamoto M."/>
            <person name="Fukuda T."/>
            <person name="Tamura N."/>
            <person name="Shibasaki J."/>
            <person name="Koike S."/>
            <person name="Komatsu D."/>
            <person name="Miyagi S."/>
            <person name="Nishimura M."/>
            <person name="Uchino Y."/>
            <person name="Shiroma A."/>
            <person name="Shimoji M."/>
            <person name="Tamotsu H."/>
            <person name="Ashimine N."/>
            <person name="Shinzato M."/>
            <person name="Ohki S."/>
            <person name="Nakano K."/>
            <person name="Teruya K."/>
            <person name="Satou K."/>
            <person name="Hirano T."/>
            <person name="Yagi O."/>
        </authorList>
    </citation>
    <scope>NUCLEOTIDE SEQUENCE [LARGE SCALE GENOMIC DNA]</scope>
    <source>
        <strain evidence="7 11">UCH-ATV1</strain>
    </source>
</reference>
<dbReference type="AlphaFoldDB" id="A0A0V8M2G8"/>
<dbReference type="InterPro" id="IPR036388">
    <property type="entry name" value="WH-like_DNA-bd_sf"/>
</dbReference>
<dbReference type="OrthoDB" id="9783139at2"/>
<dbReference type="Gene3D" id="3.30.390.60">
    <property type="entry name" value="Heat-inducible transcription repressor hrca homolog, domain 3"/>
    <property type="match status" value="1"/>
</dbReference>
<comment type="similarity">
    <text evidence="5">Belongs to the HrcA family.</text>
</comment>
<dbReference type="SUPFAM" id="SSF55781">
    <property type="entry name" value="GAF domain-like"/>
    <property type="match status" value="1"/>
</dbReference>
<dbReference type="InterPro" id="IPR029016">
    <property type="entry name" value="GAF-like_dom_sf"/>
</dbReference>
<dbReference type="Proteomes" id="UP001327986">
    <property type="component" value="Chromosome"/>
</dbReference>
<dbReference type="InterPro" id="IPR023120">
    <property type="entry name" value="WHTH_transcript_rep_HrcA_IDD"/>
</dbReference>
<gene>
    <name evidence="5 9" type="primary">hrcA</name>
    <name evidence="8" type="ORF">DA01_04755</name>
    <name evidence="7" type="ORF">DEHALATV1_1170</name>
    <name evidence="9" type="ORF">VLL09_06935</name>
</gene>
<reference evidence="8 10" key="1">
    <citation type="journal article" date="2015" name="Sci. Rep.">
        <title>A comparative genomics and reductive dehalogenase gene transcription study of two chloroethene-respiring bacteria, Dehalococcoides mccartyi strains MB and 11a.</title>
        <authorList>
            <person name="Low A."/>
            <person name="Shen Z."/>
            <person name="Cheng D."/>
            <person name="Rogers M.J."/>
            <person name="Lee P.K."/>
            <person name="He J."/>
        </authorList>
    </citation>
    <scope>NUCLEOTIDE SEQUENCE [LARGE SCALE GENOMIC DNA]</scope>
    <source>
        <strain evidence="8 10">MB</strain>
    </source>
</reference>
<evidence type="ECO:0000256" key="4">
    <source>
        <dbReference type="ARBA" id="ARBA00023163"/>
    </source>
</evidence>
<organism evidence="8 10">
    <name type="scientific">Dehalococcoides mccartyi</name>
    <dbReference type="NCBI Taxonomy" id="61435"/>
    <lineage>
        <taxon>Bacteria</taxon>
        <taxon>Bacillati</taxon>
        <taxon>Chloroflexota</taxon>
        <taxon>Dehalococcoidia</taxon>
        <taxon>Dehalococcoidales</taxon>
        <taxon>Dehalococcoidaceae</taxon>
        <taxon>Dehalococcoides</taxon>
    </lineage>
</organism>
<dbReference type="PANTHER" id="PTHR34824">
    <property type="entry name" value="HEAT-INDUCIBLE TRANSCRIPTION REPRESSOR HRCA"/>
    <property type="match status" value="1"/>
</dbReference>
<keyword evidence="1 5" id="KW-0678">Repressor</keyword>
<evidence type="ECO:0000313" key="10">
    <source>
        <dbReference type="Proteomes" id="UP000053577"/>
    </source>
</evidence>
<dbReference type="RefSeq" id="WP_041343009.1">
    <property type="nucleotide sequence ID" value="NZ_AP017649.1"/>
</dbReference>
<reference evidence="9" key="3">
    <citation type="submission" date="2023-12" db="EMBL/GenBank/DDBJ databases">
        <title>Isolation of organohalide respiring bacteria Dehalococcoides mccartyi strain GPTCE1 in groundwater collected near a chemical plant in Suzhou, China.</title>
        <authorList>
            <person name="Liu G."/>
        </authorList>
    </citation>
    <scope>NUCLEOTIDE SEQUENCE</scope>
    <source>
        <strain evidence="9">GPTCE1</strain>
    </source>
</reference>
<comment type="function">
    <text evidence="5">Negative regulator of class I heat shock genes (grpE-dnaK-dnaJ and groELS operons). Prevents heat-shock induction of these operons.</text>
</comment>
<evidence type="ECO:0000313" key="9">
    <source>
        <dbReference type="EMBL" id="WRO07119.1"/>
    </source>
</evidence>
<feature type="domain" description="Heat-inducible transcription repressor HrcA C-terminal" evidence="6">
    <location>
        <begin position="103"/>
        <end position="317"/>
    </location>
</feature>
<dbReference type="HAMAP" id="MF_00081">
    <property type="entry name" value="HrcA"/>
    <property type="match status" value="1"/>
</dbReference>
<evidence type="ECO:0000313" key="11">
    <source>
        <dbReference type="Proteomes" id="UP000218257"/>
    </source>
</evidence>
<dbReference type="InterPro" id="IPR002571">
    <property type="entry name" value="HrcA"/>
</dbReference>
<evidence type="ECO:0000313" key="8">
    <source>
        <dbReference type="EMBL" id="KSV17956.1"/>
    </source>
</evidence>
<evidence type="ECO:0000256" key="5">
    <source>
        <dbReference type="HAMAP-Rule" id="MF_00081"/>
    </source>
</evidence>
<dbReference type="EMBL" id="CP141531">
    <property type="protein sequence ID" value="WRO07119.1"/>
    <property type="molecule type" value="Genomic_DNA"/>
</dbReference>
<dbReference type="PATRIC" id="fig|61435.5.peg.936"/>
<dbReference type="Gene3D" id="1.10.10.10">
    <property type="entry name" value="Winged helix-like DNA-binding domain superfamily/Winged helix DNA-binding domain"/>
    <property type="match status" value="1"/>
</dbReference>
<dbReference type="NCBIfam" id="TIGR00331">
    <property type="entry name" value="hrcA"/>
    <property type="match status" value="1"/>
</dbReference>
<dbReference type="InterPro" id="IPR036390">
    <property type="entry name" value="WH_DNA-bd_sf"/>
</dbReference>
<dbReference type="Proteomes" id="UP000053577">
    <property type="component" value="Unassembled WGS sequence"/>
</dbReference>
<dbReference type="eggNOG" id="COG1420">
    <property type="taxonomic scope" value="Bacteria"/>
</dbReference>
<dbReference type="GO" id="GO:0003677">
    <property type="term" value="F:DNA binding"/>
    <property type="evidence" value="ECO:0007669"/>
    <property type="project" value="InterPro"/>
</dbReference>
<keyword evidence="2 5" id="KW-0805">Transcription regulation</keyword>
<dbReference type="EMBL" id="AP017649">
    <property type="protein sequence ID" value="BAZ97798.1"/>
    <property type="molecule type" value="Genomic_DNA"/>
</dbReference>
<name>A0A0V8M2G8_9CHLR</name>
<sequence length="345" mass="39079">MLTPRAEIILRSIVRQYITKAVPVSSSSILEDCGLDICSATIRNEVVRLETEGYILRPHHSAGSIPADKGYRYYVESLKDVELPTNDKFLIRHLFHQVEKEMEEWLNLTVAVLSQRVQSMAVVTMPRQTQGKVHHIELVSLQDNLVLVVLILRGAKVKQQLINFENTVSQPELTLISNRLNDAYAGLTRFQIEQKTLNLNPDELKVKDSLVKMMRGEDEQESREPFFDGLHYMLEQPEFHQNQRVQEIMQLLEQKKLSKMIAPPSPFNRGVQVYIGQENASAEIRDYSLIVSQYGIPDEAVGTIGVIGPTRMAYERALSAVSYLSLVMSTLVAELYGKPPGGKDE</sequence>
<proteinExistence type="inferred from homology"/>
<keyword evidence="3 5" id="KW-0346">Stress response</keyword>
<evidence type="ECO:0000259" key="6">
    <source>
        <dbReference type="Pfam" id="PF01628"/>
    </source>
</evidence>
<evidence type="ECO:0000256" key="1">
    <source>
        <dbReference type="ARBA" id="ARBA00022491"/>
    </source>
</evidence>
<dbReference type="GO" id="GO:0045892">
    <property type="term" value="P:negative regulation of DNA-templated transcription"/>
    <property type="evidence" value="ECO:0007669"/>
    <property type="project" value="UniProtKB-UniRule"/>
</dbReference>
<accession>A0A0V8M2G8</accession>
<dbReference type="Pfam" id="PF01628">
    <property type="entry name" value="HrcA"/>
    <property type="match status" value="1"/>
</dbReference>
<evidence type="ECO:0000313" key="7">
    <source>
        <dbReference type="EMBL" id="BAZ97798.1"/>
    </source>
</evidence>
<dbReference type="PANTHER" id="PTHR34824:SF1">
    <property type="entry name" value="HEAT-INDUCIBLE TRANSCRIPTION REPRESSOR HRCA"/>
    <property type="match status" value="1"/>
</dbReference>
<dbReference type="EMBL" id="JGYD01000018">
    <property type="protein sequence ID" value="KSV17956.1"/>
    <property type="molecule type" value="Genomic_DNA"/>
</dbReference>
<dbReference type="PIRSF" id="PIRSF005485">
    <property type="entry name" value="HrcA"/>
    <property type="match status" value="1"/>
</dbReference>
<protein>
    <recommendedName>
        <fullName evidence="5">Heat-inducible transcription repressor HrcA</fullName>
    </recommendedName>
</protein>
<dbReference type="Proteomes" id="UP000218257">
    <property type="component" value="Chromosome"/>
</dbReference>
<dbReference type="SUPFAM" id="SSF46785">
    <property type="entry name" value="Winged helix' DNA-binding domain"/>
    <property type="match status" value="1"/>
</dbReference>
<dbReference type="InterPro" id="IPR021153">
    <property type="entry name" value="HrcA_C"/>
</dbReference>
<evidence type="ECO:0000256" key="3">
    <source>
        <dbReference type="ARBA" id="ARBA00023016"/>
    </source>
</evidence>